<feature type="binding site" evidence="14">
    <location>
        <position position="146"/>
    </location>
    <ligand>
        <name>substrate</name>
    </ligand>
</feature>
<gene>
    <name evidence="14" type="primary">pgk</name>
    <name evidence="18" type="ORF">EY643_19000</name>
</gene>
<feature type="binding site" evidence="15">
    <location>
        <position position="113"/>
    </location>
    <ligand>
        <name>(2R)-3-phosphoglycerate</name>
        <dbReference type="ChEBI" id="CHEBI:58272"/>
    </ligand>
</feature>
<comment type="pathway">
    <text evidence="3 14">Carbohydrate degradation; glycolysis; pyruvate from D-glyceraldehyde 3-phosphate: step 2/5.</text>
</comment>
<keyword evidence="12 14" id="KW-0067">ATP-binding</keyword>
<evidence type="ECO:0000256" key="13">
    <source>
        <dbReference type="ARBA" id="ARBA00023152"/>
    </source>
</evidence>
<sequence length="387" mass="40211">MNVKLMQDLDLKGKRVLIREDLNVPVKDGAVASDARIRAALPTIKLALDAGAKVILMSHLGRPTEGEFEPQFSMAPVADHLAGLLNQKVSLIENWKSGVELNAGEVALLENVRFNPGEKKDDEGLARAYAGLCDVFVMDAFGTAHRAQASTHGVAKYAPVACAGPLLEGELSALEQALSAPARPMVAIVGGSKVSTKLTVLETLSDKVDQLIVGGGIANTFLAASGKPVGKSLCEHDLVPNAQALMAKTNIPVPADVVTGKEFSETAAAELKAAGEVAEDDMIFDIGPDAAAEIAEILKTAGTILWNGPVGVFEFDQFGAGTEALSQAIAESDAFSLAGGGDTLAAIDKYGIADKVSYISTGGGAFLEYVEGKVLPAVAMLESRAND</sequence>
<dbReference type="AlphaFoldDB" id="A0A5P9NQ18"/>
<evidence type="ECO:0000256" key="5">
    <source>
        <dbReference type="ARBA" id="ARBA00011245"/>
    </source>
</evidence>
<feature type="binding site" evidence="14">
    <location>
        <position position="36"/>
    </location>
    <ligand>
        <name>substrate</name>
    </ligand>
</feature>
<organism evidence="18 19">
    <name type="scientific">Halioglobus maricola</name>
    <dbReference type="NCBI Taxonomy" id="2601894"/>
    <lineage>
        <taxon>Bacteria</taxon>
        <taxon>Pseudomonadati</taxon>
        <taxon>Pseudomonadota</taxon>
        <taxon>Gammaproteobacteria</taxon>
        <taxon>Cellvibrionales</taxon>
        <taxon>Halieaceae</taxon>
        <taxon>Halioglobus</taxon>
    </lineage>
</organism>
<keyword evidence="10 14" id="KW-0547">Nucleotide-binding</keyword>
<dbReference type="Proteomes" id="UP000326287">
    <property type="component" value="Chromosome"/>
</dbReference>
<dbReference type="HAMAP" id="MF_00145">
    <property type="entry name" value="Phosphoglyc_kinase"/>
    <property type="match status" value="1"/>
</dbReference>
<dbReference type="InterPro" id="IPR015911">
    <property type="entry name" value="Phosphoglycerate_kinase_CS"/>
</dbReference>
<feature type="binding site" evidence="14 16">
    <location>
        <begin position="340"/>
        <end position="343"/>
    </location>
    <ligand>
        <name>ATP</name>
        <dbReference type="ChEBI" id="CHEBI:30616"/>
    </ligand>
</feature>
<keyword evidence="9 14" id="KW-0808">Transferase</keyword>
<dbReference type="PANTHER" id="PTHR11406:SF23">
    <property type="entry name" value="PHOSPHOGLYCERATE KINASE 1, CHLOROPLASTIC-RELATED"/>
    <property type="match status" value="1"/>
</dbReference>
<evidence type="ECO:0000256" key="16">
    <source>
        <dbReference type="PIRSR" id="PIRSR000724-2"/>
    </source>
</evidence>
<dbReference type="GO" id="GO:0005829">
    <property type="term" value="C:cytosol"/>
    <property type="evidence" value="ECO:0007669"/>
    <property type="project" value="TreeGrafter"/>
</dbReference>
<feature type="binding site" evidence="14 15">
    <location>
        <begin position="21"/>
        <end position="23"/>
    </location>
    <ligand>
        <name>substrate</name>
    </ligand>
</feature>
<evidence type="ECO:0000313" key="18">
    <source>
        <dbReference type="EMBL" id="QFU77983.1"/>
    </source>
</evidence>
<dbReference type="FunFam" id="3.40.50.1260:FF:000001">
    <property type="entry name" value="Phosphoglycerate kinase"/>
    <property type="match status" value="1"/>
</dbReference>
<comment type="catalytic activity">
    <reaction evidence="1 14 17">
        <text>(2R)-3-phosphoglycerate + ATP = (2R)-3-phospho-glyceroyl phosphate + ADP</text>
        <dbReference type="Rhea" id="RHEA:14801"/>
        <dbReference type="ChEBI" id="CHEBI:30616"/>
        <dbReference type="ChEBI" id="CHEBI:57604"/>
        <dbReference type="ChEBI" id="CHEBI:58272"/>
        <dbReference type="ChEBI" id="CHEBI:456216"/>
        <dbReference type="EC" id="2.7.2.3"/>
    </reaction>
</comment>
<dbReference type="PROSITE" id="PS00111">
    <property type="entry name" value="PGLYCERATE_KINASE"/>
    <property type="match status" value="1"/>
</dbReference>
<evidence type="ECO:0000256" key="11">
    <source>
        <dbReference type="ARBA" id="ARBA00022777"/>
    </source>
</evidence>
<dbReference type="KEGG" id="halc:EY643_19000"/>
<evidence type="ECO:0000256" key="6">
    <source>
        <dbReference type="ARBA" id="ARBA00013061"/>
    </source>
</evidence>
<dbReference type="InterPro" id="IPR001576">
    <property type="entry name" value="Phosphoglycerate_kinase"/>
</dbReference>
<feature type="binding site" evidence="14 15">
    <location>
        <begin position="59"/>
        <end position="62"/>
    </location>
    <ligand>
        <name>substrate</name>
    </ligand>
</feature>
<name>A0A5P9NQ18_9GAMM</name>
<dbReference type="EMBL" id="CP036422">
    <property type="protein sequence ID" value="QFU77983.1"/>
    <property type="molecule type" value="Genomic_DNA"/>
</dbReference>
<evidence type="ECO:0000256" key="14">
    <source>
        <dbReference type="HAMAP-Rule" id="MF_00145"/>
    </source>
</evidence>
<dbReference type="PIRSF" id="PIRSF000724">
    <property type="entry name" value="Pgk"/>
    <property type="match status" value="1"/>
</dbReference>
<dbReference type="GO" id="GO:0043531">
    <property type="term" value="F:ADP binding"/>
    <property type="evidence" value="ECO:0007669"/>
    <property type="project" value="TreeGrafter"/>
</dbReference>
<keyword evidence="19" id="KW-1185">Reference proteome</keyword>
<dbReference type="EC" id="2.7.2.3" evidence="6 14"/>
<evidence type="ECO:0000256" key="2">
    <source>
        <dbReference type="ARBA" id="ARBA00004496"/>
    </source>
</evidence>
<dbReference type="InterPro" id="IPR015824">
    <property type="entry name" value="Phosphoglycerate_kinase_N"/>
</dbReference>
<dbReference type="Pfam" id="PF00162">
    <property type="entry name" value="PGK"/>
    <property type="match status" value="1"/>
</dbReference>
<keyword evidence="13 14" id="KW-0324">Glycolysis</keyword>
<reference evidence="18 19" key="1">
    <citation type="submission" date="2019-02" db="EMBL/GenBank/DDBJ databases">
        <authorList>
            <person name="Li S.-H."/>
        </authorList>
    </citation>
    <scope>NUCLEOTIDE SEQUENCE [LARGE SCALE GENOMIC DNA]</scope>
    <source>
        <strain evidence="18 19">IMCC14385</strain>
    </source>
</reference>
<dbReference type="RefSeq" id="WP_153241135.1">
    <property type="nucleotide sequence ID" value="NZ_CP036422.1"/>
</dbReference>
<evidence type="ECO:0000256" key="3">
    <source>
        <dbReference type="ARBA" id="ARBA00004838"/>
    </source>
</evidence>
<keyword evidence="8 14" id="KW-0963">Cytoplasm</keyword>
<feature type="binding site" evidence="14">
    <location>
        <position position="113"/>
    </location>
    <ligand>
        <name>substrate</name>
    </ligand>
</feature>
<keyword evidence="11 14" id="KW-0418">Kinase</keyword>
<evidence type="ECO:0000313" key="19">
    <source>
        <dbReference type="Proteomes" id="UP000326287"/>
    </source>
</evidence>
<dbReference type="GO" id="GO:0006094">
    <property type="term" value="P:gluconeogenesis"/>
    <property type="evidence" value="ECO:0007669"/>
    <property type="project" value="TreeGrafter"/>
</dbReference>
<evidence type="ECO:0000256" key="9">
    <source>
        <dbReference type="ARBA" id="ARBA00022679"/>
    </source>
</evidence>
<comment type="subunit">
    <text evidence="5 14">Monomer.</text>
</comment>
<evidence type="ECO:0000256" key="15">
    <source>
        <dbReference type="PIRSR" id="PIRSR000724-1"/>
    </source>
</evidence>
<dbReference type="OrthoDB" id="9808460at2"/>
<comment type="subcellular location">
    <subcellularLocation>
        <location evidence="2 14">Cytoplasm</location>
    </subcellularLocation>
</comment>
<dbReference type="SUPFAM" id="SSF53748">
    <property type="entry name" value="Phosphoglycerate kinase"/>
    <property type="match status" value="1"/>
</dbReference>
<dbReference type="GO" id="GO:0006096">
    <property type="term" value="P:glycolytic process"/>
    <property type="evidence" value="ECO:0007669"/>
    <property type="project" value="UniProtKB-UniRule"/>
</dbReference>
<dbReference type="GO" id="GO:0004618">
    <property type="term" value="F:phosphoglycerate kinase activity"/>
    <property type="evidence" value="ECO:0007669"/>
    <property type="project" value="UniProtKB-UniRule"/>
</dbReference>
<accession>A0A5P9NQ18</accession>
<evidence type="ECO:0000256" key="10">
    <source>
        <dbReference type="ARBA" id="ARBA00022741"/>
    </source>
</evidence>
<evidence type="ECO:0000256" key="17">
    <source>
        <dbReference type="RuleBase" id="RU000532"/>
    </source>
</evidence>
<feature type="binding site" evidence="15">
    <location>
        <position position="36"/>
    </location>
    <ligand>
        <name>(2R)-3-phosphoglycerate</name>
        <dbReference type="ChEBI" id="CHEBI:58272"/>
    </ligand>
</feature>
<comment type="similarity">
    <text evidence="4 14 17">Belongs to the phosphoglycerate kinase family.</text>
</comment>
<dbReference type="PANTHER" id="PTHR11406">
    <property type="entry name" value="PHOSPHOGLYCERATE KINASE"/>
    <property type="match status" value="1"/>
</dbReference>
<dbReference type="Gene3D" id="3.40.50.1260">
    <property type="entry name" value="Phosphoglycerate kinase, N-terminal domain"/>
    <property type="match status" value="2"/>
</dbReference>
<evidence type="ECO:0000256" key="7">
    <source>
        <dbReference type="ARBA" id="ARBA00016471"/>
    </source>
</evidence>
<feature type="binding site" evidence="14 16">
    <location>
        <position position="197"/>
    </location>
    <ligand>
        <name>ATP</name>
        <dbReference type="ChEBI" id="CHEBI:30616"/>
    </ligand>
</feature>
<feature type="binding site" evidence="15">
    <location>
        <position position="146"/>
    </location>
    <ligand>
        <name>(2R)-3-phosphoglycerate</name>
        <dbReference type="ChEBI" id="CHEBI:58272"/>
    </ligand>
</feature>
<feature type="binding site" evidence="14 16">
    <location>
        <position position="314"/>
    </location>
    <ligand>
        <name>ATP</name>
        <dbReference type="ChEBI" id="CHEBI:30616"/>
    </ligand>
</feature>
<dbReference type="PRINTS" id="PR00477">
    <property type="entry name" value="PHGLYCKINASE"/>
</dbReference>
<comment type="caution">
    <text evidence="14">Lacks conserved residue(s) required for the propagation of feature annotation.</text>
</comment>
<evidence type="ECO:0000256" key="4">
    <source>
        <dbReference type="ARBA" id="ARBA00008982"/>
    </source>
</evidence>
<evidence type="ECO:0000256" key="8">
    <source>
        <dbReference type="ARBA" id="ARBA00022490"/>
    </source>
</evidence>
<dbReference type="GO" id="GO:0005524">
    <property type="term" value="F:ATP binding"/>
    <property type="evidence" value="ECO:0007669"/>
    <property type="project" value="UniProtKB-KW"/>
</dbReference>
<proteinExistence type="inferred from homology"/>
<evidence type="ECO:0000256" key="1">
    <source>
        <dbReference type="ARBA" id="ARBA00000642"/>
    </source>
</evidence>
<dbReference type="FunFam" id="3.40.50.1260:FF:000002">
    <property type="entry name" value="Phosphoglycerate kinase"/>
    <property type="match status" value="1"/>
</dbReference>
<evidence type="ECO:0000256" key="12">
    <source>
        <dbReference type="ARBA" id="ARBA00022840"/>
    </source>
</evidence>
<dbReference type="UniPathway" id="UPA00109">
    <property type="reaction ID" value="UER00185"/>
</dbReference>
<protein>
    <recommendedName>
        <fullName evidence="7 14">Phosphoglycerate kinase</fullName>
        <ecNumber evidence="6 14">2.7.2.3</ecNumber>
    </recommendedName>
</protein>
<dbReference type="InterPro" id="IPR036043">
    <property type="entry name" value="Phosphoglycerate_kinase_sf"/>
</dbReference>